<reference evidence="2 3" key="1">
    <citation type="submission" date="2020-08" db="EMBL/GenBank/DDBJ databases">
        <title>A Genomic Blueprint of the Chicken Gut Microbiome.</title>
        <authorList>
            <person name="Gilroy R."/>
            <person name="Ravi A."/>
            <person name="Getino M."/>
            <person name="Pursley I."/>
            <person name="Horton D.L."/>
            <person name="Alikhan N.-F."/>
            <person name="Baker D."/>
            <person name="Gharbi K."/>
            <person name="Hall N."/>
            <person name="Watson M."/>
            <person name="Adriaenssens E.M."/>
            <person name="Foster-Nyarko E."/>
            <person name="Jarju S."/>
            <person name="Secka A."/>
            <person name="Antonio M."/>
            <person name="Oren A."/>
            <person name="Chaudhuri R."/>
            <person name="La Ragione R.M."/>
            <person name="Hildebrand F."/>
            <person name="Pallen M.J."/>
        </authorList>
    </citation>
    <scope>NUCLEOTIDE SEQUENCE [LARGE SCALE GENOMIC DNA]</scope>
    <source>
        <strain evidence="2 3">Sa2BUA9</strain>
    </source>
</reference>
<evidence type="ECO:0000256" key="1">
    <source>
        <dbReference type="SAM" id="SignalP"/>
    </source>
</evidence>
<feature type="chain" id="PRO_5047249287" evidence="1">
    <location>
        <begin position="29"/>
        <end position="110"/>
    </location>
</feature>
<keyword evidence="1" id="KW-0732">Signal</keyword>
<gene>
    <name evidence="2" type="ORF">H9650_06790</name>
</gene>
<proteinExistence type="predicted"/>
<protein>
    <submittedName>
        <fullName evidence="2">YqzG/YhdC family protein</fullName>
    </submittedName>
</protein>
<sequence>MLRKIYFTLGILIAGVSVPISLSTNVNAQEAVPAYAKWGNLAVKETQSKYPNASIIDYLYEGRETKENSTIERFKLWIKDGSKEFGVFVSIEYTTSTGELIKIEFQETPQ</sequence>
<keyword evidence="3" id="KW-1185">Reference proteome</keyword>
<accession>A0ABR8R8H7</accession>
<dbReference type="Proteomes" id="UP000640786">
    <property type="component" value="Unassembled WGS sequence"/>
</dbReference>
<evidence type="ECO:0000313" key="2">
    <source>
        <dbReference type="EMBL" id="MBD7943822.1"/>
    </source>
</evidence>
<dbReference type="Pfam" id="PF13028">
    <property type="entry name" value="DUF3889"/>
    <property type="match status" value="1"/>
</dbReference>
<dbReference type="EMBL" id="JACSQO010000002">
    <property type="protein sequence ID" value="MBD7943822.1"/>
    <property type="molecule type" value="Genomic_DNA"/>
</dbReference>
<dbReference type="RefSeq" id="WP_151109401.1">
    <property type="nucleotide sequence ID" value="NZ_JACSQO010000002.1"/>
</dbReference>
<comment type="caution">
    <text evidence="2">The sequence shown here is derived from an EMBL/GenBank/DDBJ whole genome shotgun (WGS) entry which is preliminary data.</text>
</comment>
<evidence type="ECO:0000313" key="3">
    <source>
        <dbReference type="Proteomes" id="UP000640786"/>
    </source>
</evidence>
<organism evidence="2 3">
    <name type="scientific">Psychrobacillus faecigallinarum</name>
    <dbReference type="NCBI Taxonomy" id="2762235"/>
    <lineage>
        <taxon>Bacteria</taxon>
        <taxon>Bacillati</taxon>
        <taxon>Bacillota</taxon>
        <taxon>Bacilli</taxon>
        <taxon>Bacillales</taxon>
        <taxon>Bacillaceae</taxon>
        <taxon>Psychrobacillus</taxon>
    </lineage>
</organism>
<feature type="signal peptide" evidence="1">
    <location>
        <begin position="1"/>
        <end position="28"/>
    </location>
</feature>
<dbReference type="Gene3D" id="3.10.450.390">
    <property type="entry name" value="Protein of unknown function DUF3889"/>
    <property type="match status" value="1"/>
</dbReference>
<name>A0ABR8R8H7_9BACI</name>
<dbReference type="InterPro" id="IPR024987">
    <property type="entry name" value="DUF3889"/>
</dbReference>